<evidence type="ECO:0000256" key="1">
    <source>
        <dbReference type="ARBA" id="ARBA00006382"/>
    </source>
</evidence>
<evidence type="ECO:0000256" key="4">
    <source>
        <dbReference type="PIRNR" id="PIRNR000185"/>
    </source>
</evidence>
<evidence type="ECO:0000256" key="5">
    <source>
        <dbReference type="RuleBase" id="RU004417"/>
    </source>
</evidence>
<protein>
    <recommendedName>
        <fullName evidence="4">Glutamate dehydrogenase</fullName>
    </recommendedName>
</protein>
<dbReference type="InterPro" id="IPR036291">
    <property type="entry name" value="NAD(P)-bd_dom_sf"/>
</dbReference>
<evidence type="ECO:0000256" key="2">
    <source>
        <dbReference type="ARBA" id="ARBA00011643"/>
    </source>
</evidence>
<dbReference type="SUPFAM" id="SSF53223">
    <property type="entry name" value="Aminoacid dehydrogenase-like, N-terminal domain"/>
    <property type="match status" value="1"/>
</dbReference>
<sequence>MGSLLEDTIRKLQKTCANLGIDEGYSKFLATPEQNVIVNFPVIKDSGKLEMLQGFRVRHSNALGPAKGGQIISQYATLDETRALAMLMTWKCALIGVPLGGSNGAIVADPTKYSNKELERMVRRFTASIINVIGPEIDIPGPDLNTDKKIMGYIMDTYSMGVGETTHRICTGKPVDIGGIIGREEAVGWGLGYLLHELYRKEFQEISGQTVVIQGIGNVGRNFAIAAQDMGAKIIAISDSSTGIYNPDGLNIIEVIDFKAETGSLINYPNARMITNTSLFELECDVLIPCATHSQITKHNVNQLRCRRIIEGANAAITSAAEKILWDRNIMVIPDILANAGGVIVSYFEWVQGFQQILWSMDDVKMQLRKIIVAVFHQVYDLQIREEISLRDAAYRIAVKRIYEAESLRGIFP</sequence>
<organism evidence="7 8">
    <name type="scientific">Candidatus Lokiarchaeum ossiferum</name>
    <dbReference type="NCBI Taxonomy" id="2951803"/>
    <lineage>
        <taxon>Archaea</taxon>
        <taxon>Promethearchaeati</taxon>
        <taxon>Promethearchaeota</taxon>
        <taxon>Promethearchaeia</taxon>
        <taxon>Promethearchaeales</taxon>
        <taxon>Promethearchaeaceae</taxon>
        <taxon>Candidatus Lokiarchaeum</taxon>
    </lineage>
</organism>
<evidence type="ECO:0000256" key="3">
    <source>
        <dbReference type="ARBA" id="ARBA00023002"/>
    </source>
</evidence>
<evidence type="ECO:0000313" key="8">
    <source>
        <dbReference type="Proteomes" id="UP001208689"/>
    </source>
</evidence>
<dbReference type="InterPro" id="IPR046346">
    <property type="entry name" value="Aminoacid_DH-like_N_sf"/>
</dbReference>
<dbReference type="CDD" id="cd01076">
    <property type="entry name" value="NAD_bind_1_Glu_DH"/>
    <property type="match status" value="1"/>
</dbReference>
<dbReference type="Gene3D" id="3.40.50.10860">
    <property type="entry name" value="Leucine Dehydrogenase, chain A, domain 1"/>
    <property type="match status" value="1"/>
</dbReference>
<keyword evidence="8" id="KW-1185">Reference proteome</keyword>
<dbReference type="GO" id="GO:0004353">
    <property type="term" value="F:glutamate dehydrogenase [NAD(P)+] activity"/>
    <property type="evidence" value="ECO:0007669"/>
    <property type="project" value="UniProtKB-EC"/>
</dbReference>
<reference evidence="7" key="1">
    <citation type="submission" date="2022-09" db="EMBL/GenBank/DDBJ databases">
        <title>Actin cytoskeleton and complex cell architecture in an #Asgard archaeon.</title>
        <authorList>
            <person name="Ponce Toledo R.I."/>
            <person name="Schleper C."/>
            <person name="Rodrigues Oliveira T."/>
            <person name="Wollweber F."/>
            <person name="Xu J."/>
            <person name="Rittmann S."/>
            <person name="Klingl A."/>
            <person name="Pilhofer M."/>
        </authorList>
    </citation>
    <scope>NUCLEOTIDE SEQUENCE</scope>
    <source>
        <strain evidence="7">B-35</strain>
    </source>
</reference>
<feature type="domain" description="Glutamate/phenylalanine/leucine/valine/L-tryptophan dehydrogenase C-terminal" evidence="6">
    <location>
        <begin position="180"/>
        <end position="410"/>
    </location>
</feature>
<keyword evidence="3 4" id="KW-0560">Oxidoreductase</keyword>
<evidence type="ECO:0000313" key="7">
    <source>
        <dbReference type="EMBL" id="UYP48145.1"/>
    </source>
</evidence>
<dbReference type="PRINTS" id="PR00082">
    <property type="entry name" value="GLFDHDRGNASE"/>
</dbReference>
<proteinExistence type="inferred from homology"/>
<evidence type="ECO:0000259" key="6">
    <source>
        <dbReference type="SMART" id="SM00839"/>
    </source>
</evidence>
<dbReference type="PIRSF" id="PIRSF000185">
    <property type="entry name" value="Glu_DH"/>
    <property type="match status" value="1"/>
</dbReference>
<dbReference type="InterPro" id="IPR014362">
    <property type="entry name" value="Glu_DH"/>
</dbReference>
<dbReference type="Pfam" id="PF02812">
    <property type="entry name" value="ELFV_dehydrog_N"/>
    <property type="match status" value="1"/>
</dbReference>
<dbReference type="SUPFAM" id="SSF51735">
    <property type="entry name" value="NAD(P)-binding Rossmann-fold domains"/>
    <property type="match status" value="1"/>
</dbReference>
<comment type="similarity">
    <text evidence="1 4 5">Belongs to the Glu/Leu/Phe/Val dehydrogenases family.</text>
</comment>
<dbReference type="SMART" id="SM00839">
    <property type="entry name" value="ELFV_dehydrog"/>
    <property type="match status" value="1"/>
</dbReference>
<name>A0ABY6HX83_9ARCH</name>
<dbReference type="Gene3D" id="3.40.50.720">
    <property type="entry name" value="NAD(P)-binding Rossmann-like Domain"/>
    <property type="match status" value="1"/>
</dbReference>
<dbReference type="PANTHER" id="PTHR11606">
    <property type="entry name" value="GLUTAMATE DEHYDROGENASE"/>
    <property type="match status" value="1"/>
</dbReference>
<dbReference type="Pfam" id="PF00208">
    <property type="entry name" value="ELFV_dehydrog"/>
    <property type="match status" value="1"/>
</dbReference>
<dbReference type="InterPro" id="IPR006095">
    <property type="entry name" value="Glu/Leu/Phe/Val/Trp_DH"/>
</dbReference>
<dbReference type="InterPro" id="IPR006096">
    <property type="entry name" value="Glu/Leu/Phe/Val/Trp_DH_C"/>
</dbReference>
<dbReference type="Proteomes" id="UP001208689">
    <property type="component" value="Chromosome"/>
</dbReference>
<comment type="subunit">
    <text evidence="2">Homohexamer.</text>
</comment>
<dbReference type="EMBL" id="CP104013">
    <property type="protein sequence ID" value="UYP48145.1"/>
    <property type="molecule type" value="Genomic_DNA"/>
</dbReference>
<gene>
    <name evidence="7" type="ORF">NEF87_004430</name>
</gene>
<dbReference type="PANTHER" id="PTHR11606:SF13">
    <property type="entry name" value="GLUTAMATE DEHYDROGENASE 1, MITOCHONDRIAL"/>
    <property type="match status" value="1"/>
</dbReference>
<dbReference type="InterPro" id="IPR033922">
    <property type="entry name" value="NAD_bind_Glu_DH"/>
</dbReference>
<dbReference type="InterPro" id="IPR006097">
    <property type="entry name" value="Glu/Leu/Phe/Val/Trp_DH_dimer"/>
</dbReference>
<accession>A0ABY6HX83</accession>